<name>A0A2T4IDI9_9RHOO</name>
<evidence type="ECO:0000259" key="3">
    <source>
        <dbReference type="Pfam" id="PF06048"/>
    </source>
</evidence>
<organism evidence="5 6">
    <name type="scientific">Pseudothauera lacus</name>
    <dbReference type="NCBI Taxonomy" id="2136175"/>
    <lineage>
        <taxon>Bacteria</taxon>
        <taxon>Pseudomonadati</taxon>
        <taxon>Pseudomonadota</taxon>
        <taxon>Betaproteobacteria</taxon>
        <taxon>Rhodocyclales</taxon>
        <taxon>Zoogloeaceae</taxon>
        <taxon>Pseudothauera</taxon>
    </lineage>
</organism>
<dbReference type="InterPro" id="IPR009270">
    <property type="entry name" value="DUF927"/>
</dbReference>
<dbReference type="Pfam" id="PF08707">
    <property type="entry name" value="PriCT_2"/>
    <property type="match status" value="1"/>
</dbReference>
<feature type="coiled-coil region" evidence="1">
    <location>
        <begin position="102"/>
        <end position="132"/>
    </location>
</feature>
<feature type="region of interest" description="Disordered" evidence="2">
    <location>
        <begin position="346"/>
        <end position="370"/>
    </location>
</feature>
<dbReference type="AlphaFoldDB" id="A0A2T4IDI9"/>
<proteinExistence type="predicted"/>
<sequence length="940" mass="100706">MTAATYQQDTPERVASALSVLDASDRELWVKMAFATKDALGEAGRDVWLDWSSTAINFDERAAAATWKSAKAGGPVTAGSLYFEARQRGWRDDSRPIAIDPAEAERRRVERAERASRAAAELEAERAEAAERACAIWNAASANLTDHPYVERKGGLGFGSLVRRGPWPQDGWSDALLAPIFDRNQNLMSIEAISPGGEKRSLRGGQKSGGFCAIGKFSDGAVKEVIVAEGVATAAACADATGKPAVAAFCKGNLRAAAEAVRAIRPDIKIVIAADVGAEREARQAAAAVGGYVAVPEGVEGDGVDFWDVWSQLGPNEAGRQLLGVLHGNPVAPEVEDAPAGDALLAEPNSALDPAGTAKQHEATPSVPESERPCFRVYDDWVVLDTGRRLRPGVWHHTMSTPKSGEPSPVDSFVCGPLYVLAQTFDGTESNFGRLLRFRTTAGRWRTWAMPMELLKGDGADLRGELLAMGLDIDPCARQTLSRYLQDRPPVKRIRCALQVGWCGAAFVLPDAVIGPDASGVIFQSGERAHEEHGQAGTLEGWRKEIAARAQGNPMFILALSAAFAGPLLKRTNTEGGGLHFVGDSSTGKTTILEAACSVWGGPGYKRSWRATANGMEGAAAMFNDCLLALDEISECDPREVGAIVYSLGNGTGKQRANRTGSARAVTRWQAVVVSTGERSIGTTMADGGHRTKAGQAVRLLDIPVVRRFGCFDELHGLSSGTALSDAIKRAARQHHGNAGRAFLERLTGDARDLAAQLEKIKLLPELNPSDGEGQDRRAAGRFALLALAGELATEYGITGWNKGAATAAAVTGFELWRSMRGKGNDERRQILDRLTSFIERHGDSRFSAWTVDSTVVRDRAGWWKADDTGGRLYLFTGDGLREALKGYDFKRALDVLEACGVIPKAAGTGERRRSVRIRGVTAKVYEVNYSALQGGFDVV</sequence>
<evidence type="ECO:0000313" key="6">
    <source>
        <dbReference type="Proteomes" id="UP000241193"/>
    </source>
</evidence>
<dbReference type="SUPFAM" id="SSF52540">
    <property type="entry name" value="P-loop containing nucleoside triphosphate hydrolases"/>
    <property type="match status" value="1"/>
</dbReference>
<evidence type="ECO:0000256" key="1">
    <source>
        <dbReference type="SAM" id="Coils"/>
    </source>
</evidence>
<dbReference type="InterPro" id="IPR027417">
    <property type="entry name" value="P-loop_NTPase"/>
</dbReference>
<evidence type="ECO:0000259" key="4">
    <source>
        <dbReference type="Pfam" id="PF08707"/>
    </source>
</evidence>
<dbReference type="OrthoDB" id="784829at2"/>
<feature type="domain" description="Primase C-terminal 2" evidence="4">
    <location>
        <begin position="16"/>
        <end position="85"/>
    </location>
</feature>
<dbReference type="Pfam" id="PF06048">
    <property type="entry name" value="DUF927"/>
    <property type="match status" value="1"/>
</dbReference>
<dbReference type="EMBL" id="PZKC01000010">
    <property type="protein sequence ID" value="PTD95835.1"/>
    <property type="molecule type" value="Genomic_DNA"/>
</dbReference>
<evidence type="ECO:0000256" key="2">
    <source>
        <dbReference type="SAM" id="MobiDB-lite"/>
    </source>
</evidence>
<keyword evidence="1" id="KW-0175">Coiled coil</keyword>
<gene>
    <name evidence="5" type="ORF">C8261_12615</name>
</gene>
<feature type="domain" description="DUF927" evidence="3">
    <location>
        <begin position="391"/>
        <end position="667"/>
    </location>
</feature>
<evidence type="ECO:0000313" key="5">
    <source>
        <dbReference type="EMBL" id="PTD95835.1"/>
    </source>
</evidence>
<reference evidence="5 6" key="2">
    <citation type="submission" date="2018-04" db="EMBL/GenBank/DDBJ databases">
        <title>Thauera lacus sp. nov., isolated from an saline lake in Inner Mongolia, China.</title>
        <authorList>
            <person name="Liang Q.-Y."/>
        </authorList>
    </citation>
    <scope>NUCLEOTIDE SEQUENCE [LARGE SCALE GENOMIC DNA]</scope>
    <source>
        <strain evidence="5 6">D20</strain>
    </source>
</reference>
<evidence type="ECO:0008006" key="7">
    <source>
        <dbReference type="Google" id="ProtNLM"/>
    </source>
</evidence>
<accession>A0A2T4IDI9</accession>
<dbReference type="RefSeq" id="WP_107494076.1">
    <property type="nucleotide sequence ID" value="NZ_PZKC01000010.1"/>
</dbReference>
<dbReference type="InterPro" id="IPR014819">
    <property type="entry name" value="PriCT_2"/>
</dbReference>
<keyword evidence="6" id="KW-1185">Reference proteome</keyword>
<reference evidence="5 6" key="1">
    <citation type="submission" date="2018-03" db="EMBL/GenBank/DDBJ databases">
        <authorList>
            <person name="Keele B.F."/>
        </authorList>
    </citation>
    <scope>NUCLEOTIDE SEQUENCE [LARGE SCALE GENOMIC DNA]</scope>
    <source>
        <strain evidence="5 6">D20</strain>
    </source>
</reference>
<dbReference type="Proteomes" id="UP000241193">
    <property type="component" value="Unassembled WGS sequence"/>
</dbReference>
<protein>
    <recommendedName>
        <fullName evidence="7">DUF927 domain-containing protein</fullName>
    </recommendedName>
</protein>
<comment type="caution">
    <text evidence="5">The sequence shown here is derived from an EMBL/GenBank/DDBJ whole genome shotgun (WGS) entry which is preliminary data.</text>
</comment>
<dbReference type="GO" id="GO:0016817">
    <property type="term" value="F:hydrolase activity, acting on acid anhydrides"/>
    <property type="evidence" value="ECO:0007669"/>
    <property type="project" value="InterPro"/>
</dbReference>